<keyword evidence="7" id="KW-0249">Electron transport</keyword>
<organism evidence="12">
    <name type="scientific">marine metagenome</name>
    <dbReference type="NCBI Taxonomy" id="408172"/>
    <lineage>
        <taxon>unclassified sequences</taxon>
        <taxon>metagenomes</taxon>
        <taxon>ecological metagenomes</taxon>
    </lineage>
</organism>
<evidence type="ECO:0000256" key="1">
    <source>
        <dbReference type="ARBA" id="ARBA00004651"/>
    </source>
</evidence>
<evidence type="ECO:0000256" key="5">
    <source>
        <dbReference type="ARBA" id="ARBA00022692"/>
    </source>
</evidence>
<keyword evidence="6" id="KW-0479">Metal-binding</keyword>
<feature type="non-terminal residue" evidence="12">
    <location>
        <position position="1"/>
    </location>
</feature>
<accession>A0A382RY61</accession>
<comment type="subcellular location">
    <subcellularLocation>
        <location evidence="1">Cell membrane</location>
        <topology evidence="1">Multi-pass membrane protein</topology>
    </subcellularLocation>
</comment>
<evidence type="ECO:0000313" key="12">
    <source>
        <dbReference type="EMBL" id="SVD02616.1"/>
    </source>
</evidence>
<dbReference type="GO" id="GO:0070069">
    <property type="term" value="C:cytochrome complex"/>
    <property type="evidence" value="ECO:0007669"/>
    <property type="project" value="InterPro"/>
</dbReference>
<dbReference type="GO" id="GO:0009055">
    <property type="term" value="F:electron transfer activity"/>
    <property type="evidence" value="ECO:0007669"/>
    <property type="project" value="InterPro"/>
</dbReference>
<dbReference type="EMBL" id="UINC01125052">
    <property type="protein sequence ID" value="SVD02616.1"/>
    <property type="molecule type" value="Genomic_DNA"/>
</dbReference>
<proteinExistence type="predicted"/>
<evidence type="ECO:0000256" key="2">
    <source>
        <dbReference type="ARBA" id="ARBA00022448"/>
    </source>
</evidence>
<keyword evidence="9" id="KW-0408">Iron</keyword>
<dbReference type="GO" id="GO:0046872">
    <property type="term" value="F:metal ion binding"/>
    <property type="evidence" value="ECO:0007669"/>
    <property type="project" value="UniProtKB-KW"/>
</dbReference>
<keyword evidence="2" id="KW-0813">Transport</keyword>
<evidence type="ECO:0000256" key="9">
    <source>
        <dbReference type="ARBA" id="ARBA00023004"/>
    </source>
</evidence>
<feature type="non-terminal residue" evidence="12">
    <location>
        <position position="54"/>
    </location>
</feature>
<evidence type="ECO:0000256" key="6">
    <source>
        <dbReference type="ARBA" id="ARBA00022723"/>
    </source>
</evidence>
<keyword evidence="10 11" id="KW-0472">Membrane</keyword>
<name>A0A382RY61_9ZZZZ</name>
<evidence type="ECO:0000256" key="10">
    <source>
        <dbReference type="ARBA" id="ARBA00023136"/>
    </source>
</evidence>
<gene>
    <name evidence="12" type="ORF">METZ01_LOCUS355470</name>
</gene>
<keyword evidence="5 11" id="KW-0812">Transmembrane</keyword>
<feature type="transmembrane region" description="Helical" evidence="11">
    <location>
        <begin position="15"/>
        <end position="35"/>
    </location>
</feature>
<evidence type="ECO:0000256" key="8">
    <source>
        <dbReference type="ARBA" id="ARBA00022989"/>
    </source>
</evidence>
<protein>
    <submittedName>
        <fullName evidence="12">Uncharacterized protein</fullName>
    </submittedName>
</protein>
<keyword evidence="8 11" id="KW-1133">Transmembrane helix</keyword>
<reference evidence="12" key="1">
    <citation type="submission" date="2018-05" db="EMBL/GenBank/DDBJ databases">
        <authorList>
            <person name="Lanie J.A."/>
            <person name="Ng W.-L."/>
            <person name="Kazmierczak K.M."/>
            <person name="Andrzejewski T.M."/>
            <person name="Davidsen T.M."/>
            <person name="Wayne K.J."/>
            <person name="Tettelin H."/>
            <person name="Glass J.I."/>
            <person name="Rusch D."/>
            <person name="Podicherti R."/>
            <person name="Tsui H.-C.T."/>
            <person name="Winkler M.E."/>
        </authorList>
    </citation>
    <scope>NUCLEOTIDE SEQUENCE</scope>
</reference>
<dbReference type="GO" id="GO:0019646">
    <property type="term" value="P:aerobic electron transport chain"/>
    <property type="evidence" value="ECO:0007669"/>
    <property type="project" value="InterPro"/>
</dbReference>
<evidence type="ECO:0000256" key="3">
    <source>
        <dbReference type="ARBA" id="ARBA00022475"/>
    </source>
</evidence>
<dbReference type="InterPro" id="IPR002585">
    <property type="entry name" value="Cyt-d_ubiquinol_oxidase_su_1"/>
</dbReference>
<sequence length="54" mass="6619">VDAFLLSRLQFALNISFHILFPTITMAMGWFLFYFKLRSNISGHPVWMRMYRFW</sequence>
<keyword evidence="4" id="KW-0349">Heme</keyword>
<dbReference type="Pfam" id="PF01654">
    <property type="entry name" value="Cyt_bd_oxida_I"/>
    <property type="match status" value="1"/>
</dbReference>
<keyword evidence="3" id="KW-1003">Cell membrane</keyword>
<dbReference type="GO" id="GO:0005886">
    <property type="term" value="C:plasma membrane"/>
    <property type="evidence" value="ECO:0007669"/>
    <property type="project" value="UniProtKB-SubCell"/>
</dbReference>
<evidence type="ECO:0000256" key="7">
    <source>
        <dbReference type="ARBA" id="ARBA00022982"/>
    </source>
</evidence>
<evidence type="ECO:0000256" key="4">
    <source>
        <dbReference type="ARBA" id="ARBA00022617"/>
    </source>
</evidence>
<dbReference type="AlphaFoldDB" id="A0A382RY61"/>
<evidence type="ECO:0000256" key="11">
    <source>
        <dbReference type="SAM" id="Phobius"/>
    </source>
</evidence>